<evidence type="ECO:0000256" key="1">
    <source>
        <dbReference type="SAM" id="MobiDB-lite"/>
    </source>
</evidence>
<accession>X1SLU8</accession>
<gene>
    <name evidence="2" type="ORF">S12H4_29002</name>
</gene>
<protein>
    <submittedName>
        <fullName evidence="2">Uncharacterized protein</fullName>
    </submittedName>
</protein>
<organism evidence="2">
    <name type="scientific">marine sediment metagenome</name>
    <dbReference type="NCBI Taxonomy" id="412755"/>
    <lineage>
        <taxon>unclassified sequences</taxon>
        <taxon>metagenomes</taxon>
        <taxon>ecological metagenomes</taxon>
    </lineage>
</organism>
<proteinExistence type="predicted"/>
<sequence length="71" mass="7048">VRGARTKVSADGVGGIGSPDANNNLAGGEVSAEFELYAVNSMDFFGSEGLSYPPASIGGGSAVIIDCVVLI</sequence>
<dbReference type="AlphaFoldDB" id="X1SLU8"/>
<feature type="region of interest" description="Disordered" evidence="1">
    <location>
        <begin position="1"/>
        <end position="24"/>
    </location>
</feature>
<dbReference type="EMBL" id="BARW01016691">
    <property type="protein sequence ID" value="GAI94012.1"/>
    <property type="molecule type" value="Genomic_DNA"/>
</dbReference>
<name>X1SLU8_9ZZZZ</name>
<feature type="non-terminal residue" evidence="2">
    <location>
        <position position="1"/>
    </location>
</feature>
<reference evidence="2" key="1">
    <citation type="journal article" date="2014" name="Front. Microbiol.">
        <title>High frequency of phylogenetically diverse reductive dehalogenase-homologous genes in deep subseafloor sedimentary metagenomes.</title>
        <authorList>
            <person name="Kawai M."/>
            <person name="Futagami T."/>
            <person name="Toyoda A."/>
            <person name="Takaki Y."/>
            <person name="Nishi S."/>
            <person name="Hori S."/>
            <person name="Arai W."/>
            <person name="Tsubouchi T."/>
            <person name="Morono Y."/>
            <person name="Uchiyama I."/>
            <person name="Ito T."/>
            <person name="Fujiyama A."/>
            <person name="Inagaki F."/>
            <person name="Takami H."/>
        </authorList>
    </citation>
    <scope>NUCLEOTIDE SEQUENCE</scope>
    <source>
        <strain evidence="2">Expedition CK06-06</strain>
    </source>
</reference>
<comment type="caution">
    <text evidence="2">The sequence shown here is derived from an EMBL/GenBank/DDBJ whole genome shotgun (WGS) entry which is preliminary data.</text>
</comment>
<evidence type="ECO:0000313" key="2">
    <source>
        <dbReference type="EMBL" id="GAI94012.1"/>
    </source>
</evidence>